<keyword evidence="1" id="KW-0805">Transcription regulation</keyword>
<dbReference type="PANTHER" id="PTHR43280:SF31">
    <property type="entry name" value="TRANSCRIPTIONAL REGULATORY PROTEIN"/>
    <property type="match status" value="1"/>
</dbReference>
<dbReference type="GO" id="GO:0043565">
    <property type="term" value="F:sequence-specific DNA binding"/>
    <property type="evidence" value="ECO:0007669"/>
    <property type="project" value="InterPro"/>
</dbReference>
<dbReference type="Pfam" id="PF14525">
    <property type="entry name" value="AraC_binding_2"/>
    <property type="match status" value="1"/>
</dbReference>
<dbReference type="PRINTS" id="PR00032">
    <property type="entry name" value="HTHARAC"/>
</dbReference>
<dbReference type="InterPro" id="IPR020449">
    <property type="entry name" value="Tscrpt_reg_AraC-type_HTH"/>
</dbReference>
<dbReference type="STRING" id="1943.AQJ64_41915"/>
<evidence type="ECO:0000256" key="3">
    <source>
        <dbReference type="ARBA" id="ARBA00023163"/>
    </source>
</evidence>
<dbReference type="Gene3D" id="1.10.10.60">
    <property type="entry name" value="Homeodomain-like"/>
    <property type="match status" value="1"/>
</dbReference>
<name>A0A101SKN9_9ACTN</name>
<reference evidence="5 6" key="1">
    <citation type="submission" date="2015-10" db="EMBL/GenBank/DDBJ databases">
        <title>Draft genome sequence of Streptomyces griseoruber DSM 40281, type strain for the species Streptomyces griseoruber.</title>
        <authorList>
            <person name="Ruckert C."/>
            <person name="Winkler A."/>
            <person name="Kalinowski J."/>
            <person name="Kampfer P."/>
            <person name="Glaeser S."/>
        </authorList>
    </citation>
    <scope>NUCLEOTIDE SEQUENCE [LARGE SCALE GENOMIC DNA]</scope>
    <source>
        <strain evidence="5 6">DSM 40281</strain>
    </source>
</reference>
<dbReference type="InterPro" id="IPR018060">
    <property type="entry name" value="HTH_AraC"/>
</dbReference>
<dbReference type="SUPFAM" id="SSF46689">
    <property type="entry name" value="Homeodomain-like"/>
    <property type="match status" value="1"/>
</dbReference>
<dbReference type="Proteomes" id="UP000052982">
    <property type="component" value="Unassembled WGS sequence"/>
</dbReference>
<keyword evidence="2" id="KW-0238">DNA-binding</keyword>
<dbReference type="EMBL" id="LMWW01000076">
    <property type="protein sequence ID" value="KUN75558.1"/>
    <property type="molecule type" value="Genomic_DNA"/>
</dbReference>
<dbReference type="AlphaFoldDB" id="A0A101SKN9"/>
<dbReference type="InterPro" id="IPR009057">
    <property type="entry name" value="Homeodomain-like_sf"/>
</dbReference>
<comment type="caution">
    <text evidence="5">The sequence shown here is derived from an EMBL/GenBank/DDBJ whole genome shotgun (WGS) entry which is preliminary data.</text>
</comment>
<accession>A0A101SKN9</accession>
<evidence type="ECO:0000313" key="5">
    <source>
        <dbReference type="EMBL" id="KUN75558.1"/>
    </source>
</evidence>
<dbReference type="PANTHER" id="PTHR43280">
    <property type="entry name" value="ARAC-FAMILY TRANSCRIPTIONAL REGULATOR"/>
    <property type="match status" value="1"/>
</dbReference>
<dbReference type="InterPro" id="IPR035418">
    <property type="entry name" value="AraC-bd_2"/>
</dbReference>
<keyword evidence="3" id="KW-0804">Transcription</keyword>
<keyword evidence="6" id="KW-1185">Reference proteome</keyword>
<evidence type="ECO:0000313" key="6">
    <source>
        <dbReference type="Proteomes" id="UP000052982"/>
    </source>
</evidence>
<feature type="domain" description="HTH araC/xylS-type" evidence="4">
    <location>
        <begin position="221"/>
        <end position="322"/>
    </location>
</feature>
<evidence type="ECO:0000259" key="4">
    <source>
        <dbReference type="PROSITE" id="PS01124"/>
    </source>
</evidence>
<gene>
    <name evidence="5" type="ORF">AQJ64_41915</name>
</gene>
<proteinExistence type="predicted"/>
<organism evidence="5 6">
    <name type="scientific">Streptomyces griseoruber</name>
    <dbReference type="NCBI Taxonomy" id="1943"/>
    <lineage>
        <taxon>Bacteria</taxon>
        <taxon>Bacillati</taxon>
        <taxon>Actinomycetota</taxon>
        <taxon>Actinomycetes</taxon>
        <taxon>Kitasatosporales</taxon>
        <taxon>Streptomycetaceae</taxon>
        <taxon>Streptomyces</taxon>
    </lineage>
</organism>
<evidence type="ECO:0000256" key="2">
    <source>
        <dbReference type="ARBA" id="ARBA00023125"/>
    </source>
</evidence>
<protein>
    <submittedName>
        <fullName evidence="5">AraC family transcriptional regulator</fullName>
    </submittedName>
</protein>
<sequence length="324" mass="35288">MSSPPAPAARPDVLADPFAVVQTTAVDAWIEMIRDTFVALDITPADPARFSGSVRSRQLAHLMAADVAATSQSFERTPRLAARQPRDLLQIGMPVAGEGLLSQDGRTCTLRPGDFAIYETSRPFTWNLSPDWKLRVYTWPRASIPLAESGSQQLTATAVRADSALGRLLSPVLSSVLDPGCQVSSAGAIRLADEIAELAITAALEEVEPDDPDAQARQLYTAVLHHINAHIDDPSLSPQQIANAFFISTRTLHRVFARFDTTVATAIRARRLESCRQALLSPGNAHYSLTAIAARYGFTNPAVFSRTFTSAYGTTPSRYREQRR</sequence>
<dbReference type="Pfam" id="PF12833">
    <property type="entry name" value="HTH_18"/>
    <property type="match status" value="1"/>
</dbReference>
<evidence type="ECO:0000256" key="1">
    <source>
        <dbReference type="ARBA" id="ARBA00023015"/>
    </source>
</evidence>
<dbReference type="PROSITE" id="PS01124">
    <property type="entry name" value="HTH_ARAC_FAMILY_2"/>
    <property type="match status" value="1"/>
</dbReference>
<dbReference type="OrthoDB" id="9799345at2"/>
<dbReference type="GO" id="GO:0003700">
    <property type="term" value="F:DNA-binding transcription factor activity"/>
    <property type="evidence" value="ECO:0007669"/>
    <property type="project" value="InterPro"/>
</dbReference>
<dbReference type="SMART" id="SM00342">
    <property type="entry name" value="HTH_ARAC"/>
    <property type="match status" value="1"/>
</dbReference>